<comment type="caution">
    <text evidence="1">The sequence shown here is derived from an EMBL/GenBank/DDBJ whole genome shotgun (WGS) entry which is preliminary data.</text>
</comment>
<organism evidence="1 2">
    <name type="scientific">Pseudomonas syringae</name>
    <dbReference type="NCBI Taxonomy" id="317"/>
    <lineage>
        <taxon>Bacteria</taxon>
        <taxon>Pseudomonadati</taxon>
        <taxon>Pseudomonadota</taxon>
        <taxon>Gammaproteobacteria</taxon>
        <taxon>Pseudomonadales</taxon>
        <taxon>Pseudomonadaceae</taxon>
        <taxon>Pseudomonas</taxon>
    </lineage>
</organism>
<protein>
    <submittedName>
        <fullName evidence="1">Uncharacterized protein</fullName>
    </submittedName>
</protein>
<gene>
    <name evidence="1" type="ORF">IV02_15030</name>
</gene>
<accession>A0A085V5M5</accession>
<evidence type="ECO:0000313" key="2">
    <source>
        <dbReference type="Proteomes" id="UP000028643"/>
    </source>
</evidence>
<reference evidence="1 2" key="1">
    <citation type="submission" date="2014-07" db="EMBL/GenBank/DDBJ databases">
        <title>Draft Genome Sequences of Environmental Pseudomonas syringae strains.</title>
        <authorList>
            <person name="Baltrus D.A."/>
            <person name="Berge O."/>
            <person name="Morris C."/>
        </authorList>
    </citation>
    <scope>NUCLEOTIDE SEQUENCE [LARGE SCALE GENOMIC DNA]</scope>
    <source>
        <strain evidence="1 2">CEB003</strain>
    </source>
</reference>
<dbReference type="EMBL" id="JPQT01000108">
    <property type="protein sequence ID" value="KFE50738.1"/>
    <property type="molecule type" value="Genomic_DNA"/>
</dbReference>
<sequence length="68" mass="7424">MTLRNDFQSQANALMVELDDSTSVMMGMVCSHQTTGPVWEAASMRQSTSFGRLAAFLKRSDHFGPALG</sequence>
<dbReference type="PATRIC" id="fig|317.174.peg.3070"/>
<name>A0A085V5M5_PSESX</name>
<dbReference type="AlphaFoldDB" id="A0A085V5M5"/>
<evidence type="ECO:0000313" key="1">
    <source>
        <dbReference type="EMBL" id="KFE50738.1"/>
    </source>
</evidence>
<dbReference type="RefSeq" id="WP_020293808.1">
    <property type="nucleotide sequence ID" value="NZ_JPQT01000108.1"/>
</dbReference>
<dbReference type="Proteomes" id="UP000028643">
    <property type="component" value="Unassembled WGS sequence"/>
</dbReference>
<proteinExistence type="predicted"/>